<dbReference type="PANTHER" id="PTHR21310">
    <property type="entry name" value="AMINOGLYCOSIDE PHOSPHOTRANSFERASE-RELATED-RELATED"/>
    <property type="match status" value="1"/>
</dbReference>
<dbReference type="InterPro" id="IPR051678">
    <property type="entry name" value="AGP_Transferase"/>
</dbReference>
<dbReference type="Gene3D" id="3.90.1200.10">
    <property type="match status" value="1"/>
</dbReference>
<organism evidence="2 3">
    <name type="scientific">Aspergillus bombycis</name>
    <dbReference type="NCBI Taxonomy" id="109264"/>
    <lineage>
        <taxon>Eukaryota</taxon>
        <taxon>Fungi</taxon>
        <taxon>Dikarya</taxon>
        <taxon>Ascomycota</taxon>
        <taxon>Pezizomycotina</taxon>
        <taxon>Eurotiomycetes</taxon>
        <taxon>Eurotiomycetidae</taxon>
        <taxon>Eurotiales</taxon>
        <taxon>Aspergillaceae</taxon>
        <taxon>Aspergillus</taxon>
    </lineage>
</organism>
<dbReference type="EMBL" id="LYCR01000009">
    <property type="protein sequence ID" value="OGM49378.1"/>
    <property type="molecule type" value="Genomic_DNA"/>
</dbReference>
<reference evidence="2 3" key="1">
    <citation type="journal article" date="2016" name="Genome Biol. Evol.">
        <title>Draft genome sequence of an aflatoxigenic Aspergillus species, A. bombycis.</title>
        <authorList>
            <person name="Moore G.G."/>
            <person name="Mack B.M."/>
            <person name="Beltz S.B."/>
            <person name="Gilbert M.K."/>
        </authorList>
    </citation>
    <scope>NUCLEOTIDE SEQUENCE [LARGE SCALE GENOMIC DNA]</scope>
    <source>
        <strain evidence="3">NRRL 26010</strain>
    </source>
</reference>
<proteinExistence type="predicted"/>
<comment type="caution">
    <text evidence="2">The sequence shown here is derived from an EMBL/GenBank/DDBJ whole genome shotgun (WGS) entry which is preliminary data.</text>
</comment>
<keyword evidence="3" id="KW-1185">Reference proteome</keyword>
<sequence>MMVPGVSLWSLEPQPTSLTQVVATIKSRNDGWRNSNYLSTFRVQPRYQQTGTSLHMDETNRLSLAGSNSTRQVYRARRAHRKSRTGCMNCKRRRVKVTNPNPTTPQANLTDIIGSVMKQNRNASDTASSSSGASLYCNGALAVGAMTANLDYILHSDLRNEKLHWCGPCDSLGSFGLAMLAHFSQMVSVHSPTFAPIKKVMRERTIQVALGEPCLLYSIMAVASTHWASALPSDPTHTLVATRFRHKATRIYRQSLQLPIGRDNMDMLITSCILIGMFSFSAETTTPLDSWVFSDDPVSMNWLSVQCGLRCLLEITEPWKKESIWNEPFQETSNYEYADDHRMGREDLDADLADLCDITETTTEETNPFHWPLRMLCPLLRIPRHKCGAPRITNFMGRLLPDFVNLLAAKEPRALLILSYWLALMATSVDEWWVGPRVTLECQAISSENKHCRSGSPNIMSGPGDGEDDMAVFQQVLDHLDLAKIPPFALSIRQQSENEEVGTATCTSCSVLPERFFGSNNILFPLEFNTGSKWVLKVPVNGYPGGFNDMHARVLKAEASTMQLLRRKTTVPTPTVFSFSATLDNDLGCPYILMEYIDGKSTRHVWFNDELDAASLERHRTQVLQDLSKIMLQLNQFTFSEAGSPIFDNGNNPIGVGPLRVMDMPAMLEELRTNDVWDIVIQSEIEPISDPKAWMLCMFERHEPPDDKFSQGAHRLLKHFIEWLPWSEFAQEPFVLTHPDFNFQNILVSDEGKVCALIDWEGVSTVPRFLGNERYPSWLTRDWDPMNYGYGIEESFVQENSPQELSHYRHLYRDMIKTVIAESQIDGDESAVALSKRNLERHLPVLESLSIAADQLINLPEIVQKLFNEVSKQEGFPEDLELWEVCFGLADDDLDDEQLESVRCGFQKLLQSHQ</sequence>
<dbReference type="OrthoDB" id="10003767at2759"/>
<dbReference type="GeneID" id="34446986"/>
<dbReference type="InterPro" id="IPR002575">
    <property type="entry name" value="Aminoglycoside_PTrfase"/>
</dbReference>
<dbReference type="Proteomes" id="UP000179179">
    <property type="component" value="Unassembled WGS sequence"/>
</dbReference>
<protein>
    <submittedName>
        <fullName evidence="2">Putative C6 transcription factor</fullName>
    </submittedName>
</protein>
<dbReference type="AlphaFoldDB" id="A0A1F8ADF3"/>
<feature type="domain" description="Aminoglycoside phosphotransferase" evidence="1">
    <location>
        <begin position="533"/>
        <end position="763"/>
    </location>
</feature>
<dbReference type="SUPFAM" id="SSF56112">
    <property type="entry name" value="Protein kinase-like (PK-like)"/>
    <property type="match status" value="1"/>
</dbReference>
<name>A0A1F8ADF3_9EURO</name>
<dbReference type="RefSeq" id="XP_022393095.1">
    <property type="nucleotide sequence ID" value="XM_022530726.1"/>
</dbReference>
<evidence type="ECO:0000259" key="1">
    <source>
        <dbReference type="Pfam" id="PF01636"/>
    </source>
</evidence>
<accession>A0A1F8ADF3</accession>
<gene>
    <name evidence="2" type="ORF">ABOM_003596</name>
</gene>
<evidence type="ECO:0000313" key="3">
    <source>
        <dbReference type="Proteomes" id="UP000179179"/>
    </source>
</evidence>
<dbReference type="Pfam" id="PF01636">
    <property type="entry name" value="APH"/>
    <property type="match status" value="1"/>
</dbReference>
<dbReference type="PANTHER" id="PTHR21310:SF51">
    <property type="entry name" value="AMINOGLYCOSIDE PHOSPHOTRANSFERASE DOMAIN-CONTAINING PROTEIN"/>
    <property type="match status" value="1"/>
</dbReference>
<dbReference type="InterPro" id="IPR011009">
    <property type="entry name" value="Kinase-like_dom_sf"/>
</dbReference>
<evidence type="ECO:0000313" key="2">
    <source>
        <dbReference type="EMBL" id="OGM49378.1"/>
    </source>
</evidence>